<dbReference type="EMBL" id="RBKS01000001">
    <property type="protein sequence ID" value="RKR73275.1"/>
    <property type="molecule type" value="Genomic_DNA"/>
</dbReference>
<sequence length="561" mass="58049">MIRRRLAATLLAVATVAVLAACSSLPTSGHVETGSTITNNVQNDIEYLPSGPVAGSDQERIVRDFIEAGTGSQGDYKVAREYLTSSFAKKWNPHAGVLVRQGSGTVSQITPNQITYTVQSAATVDAQGHYSEAQGSTQTSLRFGLVKVSGEWRLSYAPPGIVLTTANFDLVFRPHAVYFYDPTYAYLVPDERWFLARSSTTTRIAQALLAGPSTWLKGAVVSAFPSGTGLANSGVSVSSGTAHVDLSSQASSADATARSRMRAQLVASFSTVSSVGAVSISVDGATLAIPDDTGSGASTDPAVDARPMILSKNESEFGFGSSTGVSQIAGLSKAIVALHPTSVEVSDKLNLAAVGTVSGVYAVSSSGASKKVDSRGDLIAPTMDDLGYVWSAKANDPRSITAFAADGTPHTIQTSLPAAEQLVAFAISRDSTRIAMLIDADGTTKLLVAAILRDSKHVPTGLGTPLSMTPPSGSPVAVTWVDELTVATLSTDTEGNSLVSEHDVGGESTDLGRPTGTGVDIVGGNGVDRVRILTSNGNLLEPRGNGWEDTGISAALLATQR</sequence>
<dbReference type="InterPro" id="IPR019606">
    <property type="entry name" value="GerMN"/>
</dbReference>
<dbReference type="RefSeq" id="WP_121368158.1">
    <property type="nucleotide sequence ID" value="NZ_RBKS01000001.1"/>
</dbReference>
<dbReference type="SMART" id="SM00909">
    <property type="entry name" value="Germane"/>
    <property type="match status" value="1"/>
</dbReference>
<evidence type="ECO:0000313" key="4">
    <source>
        <dbReference type="EMBL" id="RKR73275.1"/>
    </source>
</evidence>
<feature type="signal peptide" evidence="2">
    <location>
        <begin position="1"/>
        <end position="20"/>
    </location>
</feature>
<dbReference type="OrthoDB" id="3226781at2"/>
<feature type="chain" id="PRO_5039393096" evidence="2">
    <location>
        <begin position="21"/>
        <end position="561"/>
    </location>
</feature>
<keyword evidence="5" id="KW-1185">Reference proteome</keyword>
<protein>
    <submittedName>
        <fullName evidence="4">Sporulation and spore germination protein</fullName>
    </submittedName>
</protein>
<reference evidence="4 5" key="1">
    <citation type="submission" date="2018-10" db="EMBL/GenBank/DDBJ databases">
        <title>Sequencing the genomes of 1000 actinobacteria strains.</title>
        <authorList>
            <person name="Klenk H.-P."/>
        </authorList>
    </citation>
    <scope>NUCLEOTIDE SEQUENCE [LARGE SCALE GENOMIC DNA]</scope>
    <source>
        <strain evidence="4 5">DSM 17894</strain>
    </source>
</reference>
<keyword evidence="2" id="KW-0732">Signal</keyword>
<dbReference type="Pfam" id="PF10646">
    <property type="entry name" value="Germane"/>
    <property type="match status" value="1"/>
</dbReference>
<dbReference type="AlphaFoldDB" id="A0A495IDR7"/>
<dbReference type="InterPro" id="IPR059026">
    <property type="entry name" value="LpqB_N"/>
</dbReference>
<proteinExistence type="predicted"/>
<gene>
    <name evidence="4" type="ORF">C8E83_0365</name>
</gene>
<evidence type="ECO:0000259" key="3">
    <source>
        <dbReference type="SMART" id="SM00909"/>
    </source>
</evidence>
<dbReference type="Proteomes" id="UP000280008">
    <property type="component" value="Unassembled WGS sequence"/>
</dbReference>
<organism evidence="4 5">
    <name type="scientific">Frondihabitans australicus</name>
    <dbReference type="NCBI Taxonomy" id="386892"/>
    <lineage>
        <taxon>Bacteria</taxon>
        <taxon>Bacillati</taxon>
        <taxon>Actinomycetota</taxon>
        <taxon>Actinomycetes</taxon>
        <taxon>Micrococcales</taxon>
        <taxon>Microbacteriaceae</taxon>
        <taxon>Frondihabitans</taxon>
    </lineage>
</organism>
<dbReference type="Pfam" id="PF25976">
    <property type="entry name" value="LpqB_N"/>
    <property type="match status" value="1"/>
</dbReference>
<evidence type="ECO:0000313" key="5">
    <source>
        <dbReference type="Proteomes" id="UP000280008"/>
    </source>
</evidence>
<accession>A0A495IDR7</accession>
<feature type="domain" description="GerMN" evidence="3">
    <location>
        <begin position="201"/>
        <end position="291"/>
    </location>
</feature>
<evidence type="ECO:0000256" key="2">
    <source>
        <dbReference type="SAM" id="SignalP"/>
    </source>
</evidence>
<name>A0A495IDR7_9MICO</name>
<evidence type="ECO:0000256" key="1">
    <source>
        <dbReference type="SAM" id="MobiDB-lite"/>
    </source>
</evidence>
<dbReference type="PROSITE" id="PS51257">
    <property type="entry name" value="PROKAR_LIPOPROTEIN"/>
    <property type="match status" value="1"/>
</dbReference>
<feature type="region of interest" description="Disordered" evidence="1">
    <location>
        <begin position="496"/>
        <end position="516"/>
    </location>
</feature>
<comment type="caution">
    <text evidence="4">The sequence shown here is derived from an EMBL/GenBank/DDBJ whole genome shotgun (WGS) entry which is preliminary data.</text>
</comment>